<evidence type="ECO:0000313" key="1">
    <source>
        <dbReference type="EMBL" id="KIJ64670.1"/>
    </source>
</evidence>
<accession>A0A0C9W1E0</accession>
<sequence length="65" mass="7424">LISNTFFILPETIQSAVQSPCILADSTPIVSRKSTATITPHATVYRRTHISHRRHHERRCADPMR</sequence>
<protein>
    <submittedName>
        <fullName evidence="1">Uncharacterized protein</fullName>
    </submittedName>
</protein>
<feature type="non-terminal residue" evidence="1">
    <location>
        <position position="1"/>
    </location>
</feature>
<proteinExistence type="predicted"/>
<dbReference type="AlphaFoldDB" id="A0A0C9W1E0"/>
<name>A0A0C9W1E0_9AGAM</name>
<keyword evidence="2" id="KW-1185">Reference proteome</keyword>
<dbReference type="Proteomes" id="UP000053820">
    <property type="component" value="Unassembled WGS sequence"/>
</dbReference>
<gene>
    <name evidence="1" type="ORF">HYDPIDRAFT_112083</name>
</gene>
<reference evidence="1 2" key="1">
    <citation type="submission" date="2014-04" db="EMBL/GenBank/DDBJ databases">
        <title>Evolutionary Origins and Diversification of the Mycorrhizal Mutualists.</title>
        <authorList>
            <consortium name="DOE Joint Genome Institute"/>
            <consortium name="Mycorrhizal Genomics Consortium"/>
            <person name="Kohler A."/>
            <person name="Kuo A."/>
            <person name="Nagy L.G."/>
            <person name="Floudas D."/>
            <person name="Copeland A."/>
            <person name="Barry K.W."/>
            <person name="Cichocki N."/>
            <person name="Veneault-Fourrey C."/>
            <person name="LaButti K."/>
            <person name="Lindquist E.A."/>
            <person name="Lipzen A."/>
            <person name="Lundell T."/>
            <person name="Morin E."/>
            <person name="Murat C."/>
            <person name="Riley R."/>
            <person name="Ohm R."/>
            <person name="Sun H."/>
            <person name="Tunlid A."/>
            <person name="Henrissat B."/>
            <person name="Grigoriev I.V."/>
            <person name="Hibbett D.S."/>
            <person name="Martin F."/>
        </authorList>
    </citation>
    <scope>NUCLEOTIDE SEQUENCE [LARGE SCALE GENOMIC DNA]</scope>
    <source>
        <strain evidence="1 2">MD-312</strain>
    </source>
</reference>
<dbReference type="EMBL" id="KN839846">
    <property type="protein sequence ID" value="KIJ64670.1"/>
    <property type="molecule type" value="Genomic_DNA"/>
</dbReference>
<evidence type="ECO:0000313" key="2">
    <source>
        <dbReference type="Proteomes" id="UP000053820"/>
    </source>
</evidence>
<organism evidence="1 2">
    <name type="scientific">Hydnomerulius pinastri MD-312</name>
    <dbReference type="NCBI Taxonomy" id="994086"/>
    <lineage>
        <taxon>Eukaryota</taxon>
        <taxon>Fungi</taxon>
        <taxon>Dikarya</taxon>
        <taxon>Basidiomycota</taxon>
        <taxon>Agaricomycotina</taxon>
        <taxon>Agaricomycetes</taxon>
        <taxon>Agaricomycetidae</taxon>
        <taxon>Boletales</taxon>
        <taxon>Boletales incertae sedis</taxon>
        <taxon>Leucogyrophana</taxon>
    </lineage>
</organism>
<feature type="non-terminal residue" evidence="1">
    <location>
        <position position="65"/>
    </location>
</feature>
<dbReference type="HOGENOM" id="CLU_187839_0_0_1"/>